<dbReference type="AlphaFoldDB" id="A0A644ZBB3"/>
<sequence length="59" mass="6579">MGDIRSCITISNRKHVDGIDHLHVFPKVVEAEGQRTIKVFSRDGHLCSLSAEKLNFGSE</sequence>
<comment type="caution">
    <text evidence="1">The sequence shown here is derived from an EMBL/GenBank/DDBJ whole genome shotgun (WGS) entry which is preliminary data.</text>
</comment>
<gene>
    <name evidence="1" type="ORF">SDC9_84802</name>
</gene>
<evidence type="ECO:0000313" key="1">
    <source>
        <dbReference type="EMBL" id="MPM38175.1"/>
    </source>
</evidence>
<organism evidence="1">
    <name type="scientific">bioreactor metagenome</name>
    <dbReference type="NCBI Taxonomy" id="1076179"/>
    <lineage>
        <taxon>unclassified sequences</taxon>
        <taxon>metagenomes</taxon>
        <taxon>ecological metagenomes</taxon>
    </lineage>
</organism>
<proteinExistence type="predicted"/>
<reference evidence="1" key="1">
    <citation type="submission" date="2019-08" db="EMBL/GenBank/DDBJ databases">
        <authorList>
            <person name="Kucharzyk K."/>
            <person name="Murdoch R.W."/>
            <person name="Higgins S."/>
            <person name="Loffler F."/>
        </authorList>
    </citation>
    <scope>NUCLEOTIDE SEQUENCE</scope>
</reference>
<name>A0A644ZBB3_9ZZZZ</name>
<dbReference type="EMBL" id="VSSQ01008197">
    <property type="protein sequence ID" value="MPM38175.1"/>
    <property type="molecule type" value="Genomic_DNA"/>
</dbReference>
<protein>
    <submittedName>
        <fullName evidence="1">Uncharacterized protein</fullName>
    </submittedName>
</protein>
<accession>A0A644ZBB3</accession>